<dbReference type="AlphaFoldDB" id="A0A8S0YWT3"/>
<dbReference type="GO" id="GO:0046872">
    <property type="term" value="F:metal ion binding"/>
    <property type="evidence" value="ECO:0007669"/>
    <property type="project" value="UniProtKB-UniRule"/>
</dbReference>
<evidence type="ECO:0000256" key="5">
    <source>
        <dbReference type="ARBA" id="ARBA00022679"/>
    </source>
</evidence>
<evidence type="ECO:0000313" key="15">
    <source>
        <dbReference type="Proteomes" id="UP000494256"/>
    </source>
</evidence>
<dbReference type="GO" id="GO:0005975">
    <property type="term" value="P:carbohydrate metabolic process"/>
    <property type="evidence" value="ECO:0007669"/>
    <property type="project" value="InterPro"/>
</dbReference>
<dbReference type="InterPro" id="IPR029044">
    <property type="entry name" value="Nucleotide-diphossugar_trans"/>
</dbReference>
<comment type="caution">
    <text evidence="14">The sequence shown here is derived from an EMBL/GenBank/DDBJ whole genome shotgun (WGS) entry which is preliminary data.</text>
</comment>
<organism evidence="14 15">
    <name type="scientific">Arctia plantaginis</name>
    <name type="common">Wood tiger moth</name>
    <name type="synonym">Phalaena plantaginis</name>
    <dbReference type="NCBI Taxonomy" id="874455"/>
    <lineage>
        <taxon>Eukaryota</taxon>
        <taxon>Metazoa</taxon>
        <taxon>Ecdysozoa</taxon>
        <taxon>Arthropoda</taxon>
        <taxon>Hexapoda</taxon>
        <taxon>Insecta</taxon>
        <taxon>Pterygota</taxon>
        <taxon>Neoptera</taxon>
        <taxon>Endopterygota</taxon>
        <taxon>Lepidoptera</taxon>
        <taxon>Glossata</taxon>
        <taxon>Ditrysia</taxon>
        <taxon>Noctuoidea</taxon>
        <taxon>Erebidae</taxon>
        <taxon>Arctiinae</taxon>
        <taxon>Arctia</taxon>
    </lineage>
</organism>
<comment type="function">
    <text evidence="11">Catalyzes the transfer of galactose onto proteins or lipids.</text>
</comment>
<comment type="cofactor">
    <cofactor evidence="11">
        <name>Mn(2+)</name>
        <dbReference type="ChEBI" id="CHEBI:29035"/>
    </cofactor>
</comment>
<dbReference type="InterPro" id="IPR003859">
    <property type="entry name" value="Galactosyl_T"/>
</dbReference>
<dbReference type="GO" id="GO:0016020">
    <property type="term" value="C:membrane"/>
    <property type="evidence" value="ECO:0007669"/>
    <property type="project" value="UniProtKB-SubCell"/>
</dbReference>
<evidence type="ECO:0000256" key="8">
    <source>
        <dbReference type="ARBA" id="ARBA00022989"/>
    </source>
</evidence>
<dbReference type="SUPFAM" id="SSF53448">
    <property type="entry name" value="Nucleotide-diphospho-sugar transferases"/>
    <property type="match status" value="1"/>
</dbReference>
<feature type="transmembrane region" description="Helical" evidence="11">
    <location>
        <begin position="12"/>
        <end position="32"/>
    </location>
</feature>
<evidence type="ECO:0000256" key="6">
    <source>
        <dbReference type="ARBA" id="ARBA00022692"/>
    </source>
</evidence>
<dbReference type="GO" id="GO:0008378">
    <property type="term" value="F:galactosyltransferase activity"/>
    <property type="evidence" value="ECO:0007669"/>
    <property type="project" value="TreeGrafter"/>
</dbReference>
<accession>A0A8S0YWT3</accession>
<name>A0A8S0YWT3_ARCPL</name>
<keyword evidence="5 11" id="KW-0808">Transferase</keyword>
<dbReference type="Pfam" id="PF02709">
    <property type="entry name" value="Glyco_transf_7C"/>
    <property type="match status" value="1"/>
</dbReference>
<keyword evidence="4 11" id="KW-0328">Glycosyltransferase</keyword>
<dbReference type="PANTHER" id="PTHR19300:SF48">
    <property type="entry name" value="BETA-1,4-N-ACETYLGALACTOSAMINYLTRANSFERASE"/>
    <property type="match status" value="1"/>
</dbReference>
<comment type="similarity">
    <text evidence="3 11">Belongs to the glycosyltransferase 7 family.</text>
</comment>
<dbReference type="Proteomes" id="UP000494256">
    <property type="component" value="Unassembled WGS sequence"/>
</dbReference>
<evidence type="ECO:0000256" key="9">
    <source>
        <dbReference type="ARBA" id="ARBA00023136"/>
    </source>
</evidence>
<evidence type="ECO:0000256" key="1">
    <source>
        <dbReference type="ARBA" id="ARBA00004606"/>
    </source>
</evidence>
<dbReference type="GO" id="GO:0033842">
    <property type="term" value="F:N-acetyl-beta-glucosaminyl-derivative 4-beta-N-acetylgalactosaminyltransferase activity"/>
    <property type="evidence" value="ECO:0007669"/>
    <property type="project" value="TreeGrafter"/>
</dbReference>
<dbReference type="InterPro" id="IPR027995">
    <property type="entry name" value="Galactosyl_T_N"/>
</dbReference>
<keyword evidence="10 11" id="KW-0325">Glycoprotein</keyword>
<evidence type="ECO:0000313" key="14">
    <source>
        <dbReference type="EMBL" id="CAB3223518.1"/>
    </source>
</evidence>
<dbReference type="EMBL" id="CADEBD010000171">
    <property type="protein sequence ID" value="CAB3223518.1"/>
    <property type="molecule type" value="Genomic_DNA"/>
</dbReference>
<dbReference type="OrthoDB" id="413361at2759"/>
<evidence type="ECO:0000256" key="3">
    <source>
        <dbReference type="ARBA" id="ARBA00005735"/>
    </source>
</evidence>
<dbReference type="InterPro" id="IPR027791">
    <property type="entry name" value="Galactosyl_T_C"/>
</dbReference>
<sequence>MFKSALINRLLQLRVSTCVGAILCVIAVLQFFTSYGVYNYSHLAPEVIDIQLFKQITPKLHIHKTKPDCNYDEILNNKETVDPWEVPKKIEHFSAKGVDNGSFVPAHCNPLFSVAVLVTYRNRQKQLDVFLPYMHNFLRKQGIHYKIYLIEQQDNKPFNRGFLYNIGVKQAINDKFPCLILHDVDLLPLDASNLYACTNDPRHMSASIDKFRYVLLYDRLVGGALAIRADQYVAVNGFSNRFEGWGGEDDDLASRLSSHQLNVVRFPREMSRYTMLVHRPEPKNSQRYNIIAENEQKAGVDGLSAMPYHHTRVKNHKMFTLGIVNL</sequence>
<keyword evidence="11" id="KW-0464">Manganese</keyword>
<dbReference type="PRINTS" id="PR02050">
    <property type="entry name" value="B14GALTRFASE"/>
</dbReference>
<keyword evidence="8 11" id="KW-1133">Transmembrane helix</keyword>
<keyword evidence="7 11" id="KW-0735">Signal-anchor</keyword>
<dbReference type="Gene3D" id="3.90.550.10">
    <property type="entry name" value="Spore Coat Polysaccharide Biosynthesis Protein SpsA, Chain A"/>
    <property type="match status" value="1"/>
</dbReference>
<comment type="subcellular location">
    <subcellularLocation>
        <location evidence="1 11">Membrane</location>
        <topology evidence="1 11">Single-pass type II membrane protein</topology>
    </subcellularLocation>
</comment>
<evidence type="ECO:0000256" key="11">
    <source>
        <dbReference type="RuleBase" id="RU368121"/>
    </source>
</evidence>
<dbReference type="GO" id="GO:0006688">
    <property type="term" value="P:glycosphingolipid biosynthetic process"/>
    <property type="evidence" value="ECO:0007669"/>
    <property type="project" value="TreeGrafter"/>
</dbReference>
<reference evidence="14 15" key="1">
    <citation type="submission" date="2020-04" db="EMBL/GenBank/DDBJ databases">
        <authorList>
            <person name="Wallbank WR R."/>
            <person name="Pardo Diaz C."/>
            <person name="Kozak K."/>
            <person name="Martin S."/>
            <person name="Jiggins C."/>
            <person name="Moest M."/>
            <person name="Warren A I."/>
            <person name="Byers J.R.P. K."/>
            <person name="Montejo-Kovacevich G."/>
            <person name="Yen C E."/>
        </authorList>
    </citation>
    <scope>NUCLEOTIDE SEQUENCE [LARGE SCALE GENOMIC DNA]</scope>
</reference>
<dbReference type="EC" id="2.4.1.-" evidence="11"/>
<dbReference type="Pfam" id="PF13733">
    <property type="entry name" value="Glyco_transf_7N"/>
    <property type="match status" value="1"/>
</dbReference>
<evidence type="ECO:0000256" key="4">
    <source>
        <dbReference type="ARBA" id="ARBA00022676"/>
    </source>
</evidence>
<dbReference type="PANTHER" id="PTHR19300">
    <property type="entry name" value="BETA-1,4-GALACTOSYLTRANSFERASE"/>
    <property type="match status" value="1"/>
</dbReference>
<comment type="pathway">
    <text evidence="2 11">Protein modification; protein glycosylation.</text>
</comment>
<evidence type="ECO:0000256" key="2">
    <source>
        <dbReference type="ARBA" id="ARBA00004922"/>
    </source>
</evidence>
<evidence type="ECO:0000259" key="13">
    <source>
        <dbReference type="Pfam" id="PF13733"/>
    </source>
</evidence>
<feature type="domain" description="Galactosyltransferase C-terminal" evidence="12">
    <location>
        <begin position="202"/>
        <end position="279"/>
    </location>
</feature>
<gene>
    <name evidence="14" type="ORF">APLA_LOCUS1451</name>
</gene>
<keyword evidence="11" id="KW-0479">Metal-binding</keyword>
<protein>
    <recommendedName>
        <fullName evidence="11">Beta-1,4-N-acetylgalactosaminyltransferase</fullName>
        <ecNumber evidence="11">2.4.1.-</ecNumber>
    </recommendedName>
    <alternativeName>
        <fullName evidence="11">Beta-4-GalNAcT</fullName>
    </alternativeName>
</protein>
<keyword evidence="9 11" id="KW-0472">Membrane</keyword>
<feature type="domain" description="Galactosyltransferase N-terminal" evidence="13">
    <location>
        <begin position="95"/>
        <end position="198"/>
    </location>
</feature>
<proteinExistence type="inferred from homology"/>
<dbReference type="GO" id="GO:0005794">
    <property type="term" value="C:Golgi apparatus"/>
    <property type="evidence" value="ECO:0007669"/>
    <property type="project" value="TreeGrafter"/>
</dbReference>
<evidence type="ECO:0000256" key="7">
    <source>
        <dbReference type="ARBA" id="ARBA00022968"/>
    </source>
</evidence>
<evidence type="ECO:0000259" key="12">
    <source>
        <dbReference type="Pfam" id="PF02709"/>
    </source>
</evidence>
<evidence type="ECO:0000256" key="10">
    <source>
        <dbReference type="ARBA" id="ARBA00023180"/>
    </source>
</evidence>
<keyword evidence="6 11" id="KW-0812">Transmembrane</keyword>